<sequence length="61" mass="7138">MRTIEVNEKTQDEIIDLILSKDCCIKLSKQIPEGYMKTDGTISPIEEIILIKKNYITYKIY</sequence>
<name>A0A162J5T7_9FUSO</name>
<protein>
    <submittedName>
        <fullName evidence="1">Uncharacterized protein</fullName>
    </submittedName>
</protein>
<proteinExistence type="predicted"/>
<gene>
    <name evidence="1" type="ORF">A2J07_00200</name>
</gene>
<evidence type="ECO:0000313" key="2">
    <source>
        <dbReference type="Proteomes" id="UP000075816"/>
    </source>
</evidence>
<accession>A0A162J5T7</accession>
<organism evidence="1 2">
    <name type="scientific">Fusobacterium necrophorum subsp. funduliforme</name>
    <dbReference type="NCBI Taxonomy" id="143387"/>
    <lineage>
        <taxon>Bacteria</taxon>
        <taxon>Fusobacteriati</taxon>
        <taxon>Fusobacteriota</taxon>
        <taxon>Fusobacteriia</taxon>
        <taxon>Fusobacteriales</taxon>
        <taxon>Fusobacteriaceae</taxon>
        <taxon>Fusobacterium</taxon>
    </lineage>
</organism>
<reference evidence="1 2" key="1">
    <citation type="submission" date="2016-03" db="EMBL/GenBank/DDBJ databases">
        <title>Comparative genomics of human isolates of Fusobacterium necrophorum.</title>
        <authorList>
            <person name="Jensen A."/>
            <person name="Bank S."/>
            <person name="Andersen P.S."/>
            <person name="Kristensen L.H."/>
            <person name="Prag J."/>
        </authorList>
    </citation>
    <scope>NUCLEOTIDE SEQUENCE [LARGE SCALE GENOMIC DNA]</scope>
    <source>
        <strain evidence="1 2">LS_1264</strain>
    </source>
</reference>
<evidence type="ECO:0000313" key="1">
    <source>
        <dbReference type="EMBL" id="KYL05188.1"/>
    </source>
</evidence>
<dbReference type="EMBL" id="LVEA01000001">
    <property type="protein sequence ID" value="KYL05188.1"/>
    <property type="molecule type" value="Genomic_DNA"/>
</dbReference>
<dbReference type="RefSeq" id="WP_062680631.1">
    <property type="nucleotide sequence ID" value="NZ_CP028107.1"/>
</dbReference>
<dbReference type="Proteomes" id="UP000075816">
    <property type="component" value="Unassembled WGS sequence"/>
</dbReference>
<comment type="caution">
    <text evidence="1">The sequence shown here is derived from an EMBL/GenBank/DDBJ whole genome shotgun (WGS) entry which is preliminary data.</text>
</comment>
<dbReference type="AlphaFoldDB" id="A0A162J5T7"/>